<dbReference type="InterPro" id="IPR003033">
    <property type="entry name" value="SCP2_sterol-bd_dom"/>
</dbReference>
<evidence type="ECO:0000313" key="4">
    <source>
        <dbReference type="EMBL" id="MFC5549853.1"/>
    </source>
</evidence>
<keyword evidence="1" id="KW-0963">Cytoplasm</keyword>
<organism evidence="4 5">
    <name type="scientific">Massilia aerilata</name>
    <dbReference type="NCBI Taxonomy" id="453817"/>
    <lineage>
        <taxon>Bacteria</taxon>
        <taxon>Pseudomonadati</taxon>
        <taxon>Pseudomonadota</taxon>
        <taxon>Betaproteobacteria</taxon>
        <taxon>Burkholderiales</taxon>
        <taxon>Oxalobacteraceae</taxon>
        <taxon>Telluria group</taxon>
        <taxon>Massilia</taxon>
    </lineage>
</organism>
<dbReference type="HAMAP" id="MF_02215">
    <property type="entry name" value="UbiJ"/>
    <property type="match status" value="1"/>
</dbReference>
<dbReference type="EMBL" id="JBHSMZ010000010">
    <property type="protein sequence ID" value="MFC5549853.1"/>
    <property type="molecule type" value="Genomic_DNA"/>
</dbReference>
<keyword evidence="1" id="KW-0831">Ubiquinone biosynthesis</keyword>
<dbReference type="RefSeq" id="WP_379771949.1">
    <property type="nucleotide sequence ID" value="NZ_JBHSMZ010000010.1"/>
</dbReference>
<feature type="coiled-coil region" evidence="2">
    <location>
        <begin position="176"/>
        <end position="203"/>
    </location>
</feature>
<reference evidence="5" key="1">
    <citation type="journal article" date="2019" name="Int. J. Syst. Evol. Microbiol.">
        <title>The Global Catalogue of Microorganisms (GCM) 10K type strain sequencing project: providing services to taxonomists for standard genome sequencing and annotation.</title>
        <authorList>
            <consortium name="The Broad Institute Genomics Platform"/>
            <consortium name="The Broad Institute Genome Sequencing Center for Infectious Disease"/>
            <person name="Wu L."/>
            <person name="Ma J."/>
        </authorList>
    </citation>
    <scope>NUCLEOTIDE SEQUENCE [LARGE SCALE GENOMIC DNA]</scope>
    <source>
        <strain evidence="5">CGMCC 4.5798</strain>
    </source>
</reference>
<feature type="domain" description="SCP2" evidence="3">
    <location>
        <begin position="12"/>
        <end position="106"/>
    </location>
</feature>
<dbReference type="Pfam" id="PF02036">
    <property type="entry name" value="SCP2"/>
    <property type="match status" value="1"/>
</dbReference>
<dbReference type="PANTHER" id="PTHR38693">
    <property type="entry name" value="UBIQUINONE BIOSYNTHESIS PROTEIN UBIJ"/>
    <property type="match status" value="1"/>
</dbReference>
<comment type="caution">
    <text evidence="4">The sequence shown here is derived from an EMBL/GenBank/DDBJ whole genome shotgun (WGS) entry which is preliminary data.</text>
</comment>
<evidence type="ECO:0000256" key="1">
    <source>
        <dbReference type="HAMAP-Rule" id="MF_02215"/>
    </source>
</evidence>
<comment type="function">
    <text evidence="1">Required for ubiquinone (coenzyme Q) biosynthesis. Binds hydrophobic ubiquinone biosynthetic intermediates via its SCP2 domain and is essential for the stability of the Ubi complex. May constitute a docking platform where Ubi enzymes assemble and access their SCP2-bound polyprenyl substrates.</text>
</comment>
<proteinExistence type="inferred from homology"/>
<keyword evidence="2" id="KW-0175">Coiled coil</keyword>
<evidence type="ECO:0000256" key="2">
    <source>
        <dbReference type="SAM" id="Coils"/>
    </source>
</evidence>
<sequence>MSPTSSLFVATVNHLLAQEAWARDTLMRKAGKVACISVEQLRGQLRLCMRVARDGMLEVAGDGEAPDVTIHVKLSDLPLILQNRDRAFSYVRIDGDAEFANTISQLSKGLRWDAEYDLERFFGPIAAARLVGGARAAVSHATGASRRLAENVAEFLLEERRVLLRPSTVDAFAEDVNRTRDDVERAAKRIAKLEQKLEQRLAQRSAATVPALPDPKSDS</sequence>
<evidence type="ECO:0000259" key="3">
    <source>
        <dbReference type="Pfam" id="PF02036"/>
    </source>
</evidence>
<accession>A0ABW0RYZ0</accession>
<dbReference type="InterPro" id="IPR038989">
    <property type="entry name" value="UbiJ"/>
</dbReference>
<evidence type="ECO:0000313" key="5">
    <source>
        <dbReference type="Proteomes" id="UP001596086"/>
    </source>
</evidence>
<comment type="similarity">
    <text evidence="1">Belongs to the UbiJ family.</text>
</comment>
<dbReference type="PANTHER" id="PTHR38693:SF1">
    <property type="entry name" value="UBIQUINONE BIOSYNTHESIS ACCESSORY FACTOR UBIJ"/>
    <property type="match status" value="1"/>
</dbReference>
<comment type="subcellular location">
    <subcellularLocation>
        <location evidence="1">Cytoplasm</location>
    </subcellularLocation>
</comment>
<protein>
    <recommendedName>
        <fullName evidence="1">Ubiquinone biosynthesis accessory factor UbiJ</fullName>
    </recommendedName>
</protein>
<gene>
    <name evidence="1" type="primary">ubiJ</name>
    <name evidence="4" type="ORF">ACFPO9_15155</name>
</gene>
<comment type="pathway">
    <text evidence="1">Cofactor biosynthesis; ubiquinone biosynthesis.</text>
</comment>
<name>A0ABW0RYZ0_9BURK</name>
<dbReference type="Proteomes" id="UP001596086">
    <property type="component" value="Unassembled WGS sequence"/>
</dbReference>
<keyword evidence="5" id="KW-1185">Reference proteome</keyword>